<dbReference type="PANTHER" id="PTHR32502:SF26">
    <property type="entry name" value="PHOSPHOTRANSFERASE SYSTEM SUGAR-SPECIFIC EIID COMPONENT"/>
    <property type="match status" value="1"/>
</dbReference>
<sequence length="277" mass="30774">MNKNRGINTNTQKLTKSERRNAAWRSSLIGSNNVNYGTLQGTGYAWAMAKVLRKVYSNDEEYKEAMRMEYEYFNITPYMMPLVVGADLAMQEQEGIESLEAVRSIKTSLMGPLSGIGDSLLWVLFPTIMGSIAGYMALEGNPLGAIIWIILNLGLVWMRIKLFDLGYSSGMRLITDLSDRLNAITEAASIMGLTVVGSLIATVVKVYTPLEFKVGEVELALQSEIIDNILPALLPVLLTGLVYWLLEKRKWNFLKVIFLILAVSLVCSYFGILGIPS</sequence>
<dbReference type="InterPro" id="IPR004704">
    <property type="entry name" value="PTS_IID_man"/>
</dbReference>
<keyword evidence="1" id="KW-0812">Transmembrane</keyword>
<evidence type="ECO:0000313" key="2">
    <source>
        <dbReference type="EMBL" id="PMC58968.1"/>
    </source>
</evidence>
<feature type="transmembrane region" description="Helical" evidence="1">
    <location>
        <begin position="119"/>
        <end position="137"/>
    </location>
</feature>
<accession>A0A2N6SPH3</accession>
<dbReference type="PROSITE" id="PS51108">
    <property type="entry name" value="PTS_EIID"/>
    <property type="match status" value="1"/>
</dbReference>
<feature type="transmembrane region" description="Helical" evidence="1">
    <location>
        <begin position="181"/>
        <end position="208"/>
    </location>
</feature>
<name>A0A2N6SPH3_9LACT</name>
<dbReference type="Pfam" id="PF03613">
    <property type="entry name" value="EIID-AGA"/>
    <property type="match status" value="1"/>
</dbReference>
<reference evidence="2 3" key="1">
    <citation type="submission" date="2017-09" db="EMBL/GenBank/DDBJ databases">
        <title>Bacterial strain isolated from the female urinary microbiota.</title>
        <authorList>
            <person name="Thomas-White K."/>
            <person name="Kumar N."/>
            <person name="Forster S."/>
            <person name="Putonti C."/>
            <person name="Lawley T."/>
            <person name="Wolfe A.J."/>
        </authorList>
    </citation>
    <scope>NUCLEOTIDE SEQUENCE [LARGE SCALE GENOMIC DNA]</scope>
    <source>
        <strain evidence="2 3">UMB0852</strain>
    </source>
</reference>
<dbReference type="Proteomes" id="UP000235682">
    <property type="component" value="Unassembled WGS sequence"/>
</dbReference>
<evidence type="ECO:0000256" key="1">
    <source>
        <dbReference type="SAM" id="Phobius"/>
    </source>
</evidence>
<keyword evidence="1" id="KW-0472">Membrane</keyword>
<comment type="caution">
    <text evidence="2">The sequence shown here is derived from an EMBL/GenBank/DDBJ whole genome shotgun (WGS) entry which is preliminary data.</text>
</comment>
<dbReference type="AlphaFoldDB" id="A0A2N6SPH3"/>
<dbReference type="EMBL" id="PNHE01000003">
    <property type="protein sequence ID" value="PMC58968.1"/>
    <property type="molecule type" value="Genomic_DNA"/>
</dbReference>
<dbReference type="PANTHER" id="PTHR32502">
    <property type="entry name" value="N-ACETYLGALACTOSAMINE PERMEASE II COMPONENT-RELATED"/>
    <property type="match status" value="1"/>
</dbReference>
<feature type="transmembrane region" description="Helical" evidence="1">
    <location>
        <begin position="228"/>
        <end position="246"/>
    </location>
</feature>
<dbReference type="GO" id="GO:0009401">
    <property type="term" value="P:phosphoenolpyruvate-dependent sugar phosphotransferase system"/>
    <property type="evidence" value="ECO:0007669"/>
    <property type="project" value="InterPro"/>
</dbReference>
<feature type="transmembrane region" description="Helical" evidence="1">
    <location>
        <begin position="143"/>
        <end position="160"/>
    </location>
</feature>
<organism evidence="2 3">
    <name type="scientific">Dolosicoccus paucivorans</name>
    <dbReference type="NCBI Taxonomy" id="84521"/>
    <lineage>
        <taxon>Bacteria</taxon>
        <taxon>Bacillati</taxon>
        <taxon>Bacillota</taxon>
        <taxon>Bacilli</taxon>
        <taxon>Lactobacillales</taxon>
        <taxon>Aerococcaceae</taxon>
        <taxon>Dolosicoccus</taxon>
    </lineage>
</organism>
<feature type="transmembrane region" description="Helical" evidence="1">
    <location>
        <begin position="253"/>
        <end position="275"/>
    </location>
</feature>
<dbReference type="GO" id="GO:0005886">
    <property type="term" value="C:plasma membrane"/>
    <property type="evidence" value="ECO:0007669"/>
    <property type="project" value="TreeGrafter"/>
</dbReference>
<protein>
    <submittedName>
        <fullName evidence="2">PTS fructose transporter subunit IID</fullName>
    </submittedName>
</protein>
<dbReference type="RefSeq" id="WP_102233280.1">
    <property type="nucleotide sequence ID" value="NZ_PNHE01000003.1"/>
</dbReference>
<keyword evidence="1" id="KW-1133">Transmembrane helix</keyword>
<gene>
    <name evidence="2" type="ORF">CJ205_01300</name>
</gene>
<dbReference type="InterPro" id="IPR050303">
    <property type="entry name" value="GatZ_KbaZ_carbometab"/>
</dbReference>
<evidence type="ECO:0000313" key="3">
    <source>
        <dbReference type="Proteomes" id="UP000235682"/>
    </source>
</evidence>
<proteinExistence type="predicted"/>
<keyword evidence="3" id="KW-1185">Reference proteome</keyword>